<gene>
    <name evidence="1" type="ORF">N3K66_008969</name>
</gene>
<comment type="caution">
    <text evidence="1">The sequence shown here is derived from an EMBL/GenBank/DDBJ whole genome shotgun (WGS) entry which is preliminary data.</text>
</comment>
<protein>
    <submittedName>
        <fullName evidence="1">Uncharacterized protein</fullName>
    </submittedName>
</protein>
<keyword evidence="2" id="KW-1185">Reference proteome</keyword>
<dbReference type="Proteomes" id="UP001163324">
    <property type="component" value="Chromosome 10"/>
</dbReference>
<evidence type="ECO:0000313" key="2">
    <source>
        <dbReference type="Proteomes" id="UP001163324"/>
    </source>
</evidence>
<organism evidence="1 2">
    <name type="scientific">Trichothecium roseum</name>
    <dbReference type="NCBI Taxonomy" id="47278"/>
    <lineage>
        <taxon>Eukaryota</taxon>
        <taxon>Fungi</taxon>
        <taxon>Dikarya</taxon>
        <taxon>Ascomycota</taxon>
        <taxon>Pezizomycotina</taxon>
        <taxon>Sordariomycetes</taxon>
        <taxon>Hypocreomycetidae</taxon>
        <taxon>Hypocreales</taxon>
        <taxon>Hypocreales incertae sedis</taxon>
        <taxon>Trichothecium</taxon>
    </lineage>
</organism>
<accession>A0ACC0URD2</accession>
<reference evidence="1" key="1">
    <citation type="submission" date="2022-10" db="EMBL/GenBank/DDBJ databases">
        <title>Complete Genome of Trichothecium roseum strain YXFP-22015, a Plant Pathogen Isolated from Citrus.</title>
        <authorList>
            <person name="Wang Y."/>
            <person name="Zhu L."/>
        </authorList>
    </citation>
    <scope>NUCLEOTIDE SEQUENCE</scope>
    <source>
        <strain evidence="1">YXFP-22015</strain>
    </source>
</reference>
<name>A0ACC0URD2_9HYPO</name>
<sequence>MVSSTTLATIGLFAASAAAHGAVTSYVIAGTDYPGYNGFAPSSEPVIQRQWPDYNPTLTADDAKIRCNGGTSAELSAPVVPGDTVEAIWAQWTHSQGPIIVWMYKCAGDFASCDGSGAGWFKIDESGFSGDGTSVFLDSETPSGWGIAKLVGGNKGFTSTIPAGLAAGNYLIRHELIALHQANNPQWYAECAQLSVGGSGSASPAADQMAAIPGYAKQSDPNISFNINDHTLPQTYTVPGPAVFKG</sequence>
<evidence type="ECO:0000313" key="1">
    <source>
        <dbReference type="EMBL" id="KAI9896069.1"/>
    </source>
</evidence>
<dbReference type="EMBL" id="CM047949">
    <property type="protein sequence ID" value="KAI9896069.1"/>
    <property type="molecule type" value="Genomic_DNA"/>
</dbReference>
<proteinExistence type="predicted"/>